<dbReference type="RefSeq" id="WP_190382885.1">
    <property type="nucleotide sequence ID" value="NZ_JACJQT010000019.1"/>
</dbReference>
<dbReference type="InterPro" id="IPR005537">
    <property type="entry name" value="RAMP_III_fam"/>
</dbReference>
<keyword evidence="4" id="KW-1185">Reference proteome</keyword>
<accession>A0ABR8BXI9</accession>
<evidence type="ECO:0000259" key="2">
    <source>
        <dbReference type="Pfam" id="PF03787"/>
    </source>
</evidence>
<name>A0ABR8BXI9_APHFL</name>
<dbReference type="Proteomes" id="UP000606721">
    <property type="component" value="Unassembled WGS sequence"/>
</dbReference>
<reference evidence="3 4" key="1">
    <citation type="journal article" date="2020" name="ISME J.">
        <title>Comparative genomics reveals insights into cyanobacterial evolution and habitat adaptation.</title>
        <authorList>
            <person name="Chen M.Y."/>
            <person name="Teng W.K."/>
            <person name="Zhao L."/>
            <person name="Hu C.X."/>
            <person name="Zhou Y.K."/>
            <person name="Han B.P."/>
            <person name="Song L.R."/>
            <person name="Shu W.S."/>
        </authorList>
    </citation>
    <scope>NUCLEOTIDE SEQUENCE [LARGE SCALE GENOMIC DNA]</scope>
    <source>
        <strain evidence="3 4">FACHB-1040</strain>
    </source>
</reference>
<organism evidence="3 4">
    <name type="scientific">Aphanizomenon flos-aquae FACHB-1040</name>
    <dbReference type="NCBI Taxonomy" id="2692887"/>
    <lineage>
        <taxon>Bacteria</taxon>
        <taxon>Bacillati</taxon>
        <taxon>Cyanobacteriota</taxon>
        <taxon>Cyanophyceae</taxon>
        <taxon>Nostocales</taxon>
        <taxon>Aphanizomenonaceae</taxon>
        <taxon>Aphanizomenon</taxon>
    </lineage>
</organism>
<keyword evidence="1" id="KW-0051">Antiviral defense</keyword>
<gene>
    <name evidence="3" type="primary">cmr4</name>
    <name evidence="3" type="ORF">H6F99_09540</name>
</gene>
<dbReference type="InterPro" id="IPR013410">
    <property type="entry name" value="CRISPR-assoc_RAMP_Cmr4"/>
</dbReference>
<dbReference type="PANTHER" id="PTHR36700:SF1">
    <property type="entry name" value="CRISPR SYSTEM CMR SUBUNIT CMR4"/>
    <property type="match status" value="1"/>
</dbReference>
<evidence type="ECO:0000313" key="4">
    <source>
        <dbReference type="Proteomes" id="UP000606721"/>
    </source>
</evidence>
<comment type="caution">
    <text evidence="3">The sequence shown here is derived from an EMBL/GenBank/DDBJ whole genome shotgun (WGS) entry which is preliminary data.</text>
</comment>
<evidence type="ECO:0000256" key="1">
    <source>
        <dbReference type="ARBA" id="ARBA00023118"/>
    </source>
</evidence>
<dbReference type="EMBL" id="JACJQT010000019">
    <property type="protein sequence ID" value="MBD2278526.1"/>
    <property type="molecule type" value="Genomic_DNA"/>
</dbReference>
<dbReference type="Pfam" id="PF03787">
    <property type="entry name" value="RAMPs"/>
    <property type="match status" value="1"/>
</dbReference>
<evidence type="ECO:0000313" key="3">
    <source>
        <dbReference type="EMBL" id="MBD2278526.1"/>
    </source>
</evidence>
<feature type="domain" description="CRISPR type III-associated protein" evidence="2">
    <location>
        <begin position="9"/>
        <end position="278"/>
    </location>
</feature>
<sequence length="295" mass="33191">MNYLTYSYLLTPLHTGASTQAGNLLGIAREAQTELPYIPSSSLRGKLRSSLESIAEIKSEAGSFFGERIKDRQQPTEGEVWFADATLLFFPVGSFSHQFLWITCPLWLSRWGRWLGNDKLNQLIKQWQLDLLTDGKKAITSASGKQIYLQGAILNEDNIKAINISNNDWELFKNIPDGNGILDLKNKLVILSNEDCGALVEIGLQREVRIALDENEKIVARGSFRSEEAIPSETIMFFPWGMKPEKEANKTDKVREFLIKILNDRLQFGGLEGLGRGWTENQTIAVNKAVNKKGE</sequence>
<protein>
    <submittedName>
        <fullName evidence="3">Type III-B CRISPR module RAMP protein Cmr4</fullName>
    </submittedName>
</protein>
<dbReference type="NCBIfam" id="TIGR02580">
    <property type="entry name" value="cas_RAMP_Cmr4"/>
    <property type="match status" value="1"/>
</dbReference>
<dbReference type="PANTHER" id="PTHR36700">
    <property type="entry name" value="CRISPR SYSTEM CMR SUBUNIT CMR4"/>
    <property type="match status" value="1"/>
</dbReference>
<proteinExistence type="predicted"/>